<comment type="caution">
    <text evidence="1">The sequence shown here is derived from an EMBL/GenBank/DDBJ whole genome shotgun (WGS) entry which is preliminary data.</text>
</comment>
<dbReference type="EMBL" id="DSOV01000047">
    <property type="protein sequence ID" value="HEN42909.1"/>
    <property type="molecule type" value="Genomic_DNA"/>
</dbReference>
<proteinExistence type="predicted"/>
<gene>
    <name evidence="1" type="ORF">ENQ87_11170</name>
</gene>
<sequence length="246" mass="25666">MKQAMLRKGATLLIPLMLISACTPYRSQYVGFRPAEDYVNRLVVSGVTIGGEAFADRGAAHEAFGFDIKGSGLIPVQIVMTNQGSKNLEIVTNQTFLVNDQNRYFQVVPNNAAVDRIEKSTQFAAFFGSETGKGAVIGAVGGAILGAAVGIVTGQNVGEALGKGAAIGGAGGAVAGGIKGGTSPDRERAIINDIRAKGLEGKTLPAGSIASGFLFFPAEADTARDLRLQLRERETGEVHNVVLKFK</sequence>
<dbReference type="AlphaFoldDB" id="A0A831XF03"/>
<reference evidence="1" key="1">
    <citation type="journal article" date="2020" name="mSystems">
        <title>Genome- and Community-Level Interaction Insights into Carbon Utilization and Element Cycling Functions of Hydrothermarchaeota in Hydrothermal Sediment.</title>
        <authorList>
            <person name="Zhou Z."/>
            <person name="Liu Y."/>
            <person name="Xu W."/>
            <person name="Pan J."/>
            <person name="Luo Z.H."/>
            <person name="Li M."/>
        </authorList>
    </citation>
    <scope>NUCLEOTIDE SEQUENCE [LARGE SCALE GENOMIC DNA]</scope>
    <source>
        <strain evidence="1">SpSt-349</strain>
    </source>
</reference>
<organism evidence="1">
    <name type="scientific">Geobacter metallireducens</name>
    <dbReference type="NCBI Taxonomy" id="28232"/>
    <lineage>
        <taxon>Bacteria</taxon>
        <taxon>Pseudomonadati</taxon>
        <taxon>Thermodesulfobacteriota</taxon>
        <taxon>Desulfuromonadia</taxon>
        <taxon>Geobacterales</taxon>
        <taxon>Geobacteraceae</taxon>
        <taxon>Geobacter</taxon>
    </lineage>
</organism>
<dbReference type="PROSITE" id="PS51257">
    <property type="entry name" value="PROKAR_LIPOPROTEIN"/>
    <property type="match status" value="1"/>
</dbReference>
<accession>A0A831XF03</accession>
<name>A0A831XF03_GEOME</name>
<protein>
    <submittedName>
        <fullName evidence="1">Glycine zipper family protein</fullName>
    </submittedName>
</protein>
<evidence type="ECO:0000313" key="1">
    <source>
        <dbReference type="EMBL" id="HEN42909.1"/>
    </source>
</evidence>